<feature type="compositionally biased region" description="Pro residues" evidence="2">
    <location>
        <begin position="200"/>
        <end position="235"/>
    </location>
</feature>
<protein>
    <submittedName>
        <fullName evidence="4">DnaJ domain-containing protein</fullName>
    </submittedName>
</protein>
<evidence type="ECO:0000256" key="2">
    <source>
        <dbReference type="SAM" id="MobiDB-lite"/>
    </source>
</evidence>
<dbReference type="InterPro" id="IPR019734">
    <property type="entry name" value="TPR_rpt"/>
</dbReference>
<dbReference type="Pfam" id="PF13181">
    <property type="entry name" value="TPR_8"/>
    <property type="match status" value="1"/>
</dbReference>
<dbReference type="PROSITE" id="PS50005">
    <property type="entry name" value="TPR"/>
    <property type="match status" value="2"/>
</dbReference>
<dbReference type="InterPro" id="IPR011990">
    <property type="entry name" value="TPR-like_helical_dom_sf"/>
</dbReference>
<dbReference type="InterPro" id="IPR052758">
    <property type="entry name" value="SRC_co-chaperone"/>
</dbReference>
<dbReference type="SMART" id="SM00028">
    <property type="entry name" value="TPR"/>
    <property type="match status" value="3"/>
</dbReference>
<feature type="region of interest" description="Disordered" evidence="2">
    <location>
        <begin position="194"/>
        <end position="304"/>
    </location>
</feature>
<evidence type="ECO:0000259" key="3">
    <source>
        <dbReference type="PROSITE" id="PS50076"/>
    </source>
</evidence>
<sequence>MSAPNTIIGLGALTDHLATVPHLDASRLQLTAEEGAVLQLVGRVERIDQVLARSRLGEPRTIAVLLALRAKGAIVPARVVPRGAPAPVVDAALAEDVDLEPERKREIIELERSLDAMDHFAVLGLRPGAPASEVKQAYYNASRRFHPDRYFGKNLGSFRARMERIFRRLTDAHNVLMQPDKREAYLRANPALAQAERAAAPPPPAPPPPPAQPLLTPEPPPVHHASPPRPAPVPPSAASMPPLSPSPGASAAASIPPASRPLSPPPMASAASTIPPPSRPLSPPPGDDDASEARRAERQARLARHPYLARTGRLAELIARGKAAIAKGDWERAYHDFHQVQTLDPKNREVAMLLVKARRGHDAQRATIEMSRGRELERHGDTQAAMAAYRLACSLDDQNAEAAWRAARLGHLLGQDASEIRGLAQRAVELDESKAEYHLTLGKVLLDAGSKKLAKRAFEDAAKLAPDNAEAKASLKKLRWTF</sequence>
<accession>F8CLD5</accession>
<evidence type="ECO:0000313" key="4">
    <source>
        <dbReference type="EMBL" id="AEI66459.1"/>
    </source>
</evidence>
<dbReference type="SUPFAM" id="SSF48452">
    <property type="entry name" value="TPR-like"/>
    <property type="match status" value="1"/>
</dbReference>
<feature type="compositionally biased region" description="Low complexity" evidence="2">
    <location>
        <begin position="236"/>
        <end position="257"/>
    </location>
</feature>
<organism evidence="4 5">
    <name type="scientific">Myxococcus fulvus (strain ATCC BAA-855 / HW-1)</name>
    <dbReference type="NCBI Taxonomy" id="483219"/>
    <lineage>
        <taxon>Bacteria</taxon>
        <taxon>Pseudomonadati</taxon>
        <taxon>Myxococcota</taxon>
        <taxon>Myxococcia</taxon>
        <taxon>Myxococcales</taxon>
        <taxon>Cystobacterineae</taxon>
        <taxon>Myxococcaceae</taxon>
        <taxon>Myxococcus</taxon>
    </lineage>
</organism>
<dbReference type="Pfam" id="PF00226">
    <property type="entry name" value="DnaJ"/>
    <property type="match status" value="1"/>
</dbReference>
<evidence type="ECO:0000313" key="5">
    <source>
        <dbReference type="Proteomes" id="UP000000488"/>
    </source>
</evidence>
<name>F8CLD5_MYXFH</name>
<evidence type="ECO:0000256" key="1">
    <source>
        <dbReference type="PROSITE-ProRule" id="PRU00339"/>
    </source>
</evidence>
<reference evidence="4 5" key="1">
    <citation type="journal article" date="2011" name="J. Bacteriol.">
        <title>Genome sequence of the halotolerant marine bacterium Myxococcus fulvus HW-1.</title>
        <authorList>
            <person name="Li Z.F."/>
            <person name="Li X."/>
            <person name="Liu H."/>
            <person name="Liu X."/>
            <person name="Han K."/>
            <person name="Wu Z.H."/>
            <person name="Hu W."/>
            <person name="Li F.F."/>
            <person name="Li Y.Z."/>
        </authorList>
    </citation>
    <scope>NUCLEOTIDE SEQUENCE [LARGE SCALE GENOMIC DNA]</scope>
    <source>
        <strain evidence="5">ATCC BAA-855 / HW-1</strain>
    </source>
</reference>
<proteinExistence type="predicted"/>
<dbReference type="PANTHER" id="PTHR44200:SF1">
    <property type="entry name" value="DNAJ HOMOLOG SUBFAMILY C MEMBER 7"/>
    <property type="match status" value="1"/>
</dbReference>
<gene>
    <name evidence="4" type="ordered locus">LILAB_22820</name>
</gene>
<dbReference type="SMART" id="SM00271">
    <property type="entry name" value="DnaJ"/>
    <property type="match status" value="1"/>
</dbReference>
<feature type="domain" description="J" evidence="3">
    <location>
        <begin position="118"/>
        <end position="189"/>
    </location>
</feature>
<feature type="compositionally biased region" description="Pro residues" evidence="2">
    <location>
        <begin position="274"/>
        <end position="285"/>
    </location>
</feature>
<dbReference type="eggNOG" id="COG0484">
    <property type="taxonomic scope" value="Bacteria"/>
</dbReference>
<feature type="compositionally biased region" description="Pro residues" evidence="2">
    <location>
        <begin position="258"/>
        <end position="267"/>
    </location>
</feature>
<feature type="repeat" description="TPR" evidence="1">
    <location>
        <begin position="435"/>
        <end position="468"/>
    </location>
</feature>
<dbReference type="EMBL" id="CP002830">
    <property type="protein sequence ID" value="AEI66459.1"/>
    <property type="molecule type" value="Genomic_DNA"/>
</dbReference>
<dbReference type="Gene3D" id="1.10.287.110">
    <property type="entry name" value="DnaJ domain"/>
    <property type="match status" value="1"/>
</dbReference>
<feature type="compositionally biased region" description="Basic and acidic residues" evidence="2">
    <location>
        <begin position="291"/>
        <end position="300"/>
    </location>
</feature>
<dbReference type="eggNOG" id="COG0457">
    <property type="taxonomic scope" value="Bacteria"/>
</dbReference>
<dbReference type="SUPFAM" id="SSF46565">
    <property type="entry name" value="Chaperone J-domain"/>
    <property type="match status" value="1"/>
</dbReference>
<dbReference type="PANTHER" id="PTHR44200">
    <property type="entry name" value="DNAJ HOMOLOG SUBFAMILY C MEMBER 7"/>
    <property type="match status" value="1"/>
</dbReference>
<keyword evidence="1" id="KW-0802">TPR repeat</keyword>
<dbReference type="AlphaFoldDB" id="F8CLD5"/>
<dbReference type="HOGENOM" id="CLU_050356_0_0_7"/>
<dbReference type="PRINTS" id="PR00625">
    <property type="entry name" value="JDOMAIN"/>
</dbReference>
<dbReference type="CDD" id="cd06257">
    <property type="entry name" value="DnaJ"/>
    <property type="match status" value="1"/>
</dbReference>
<dbReference type="STRING" id="483219.LILAB_22820"/>
<feature type="repeat" description="TPR" evidence="1">
    <location>
        <begin position="314"/>
        <end position="347"/>
    </location>
</feature>
<dbReference type="PROSITE" id="PS50076">
    <property type="entry name" value="DNAJ_2"/>
    <property type="match status" value="1"/>
</dbReference>
<dbReference type="InterPro" id="IPR001623">
    <property type="entry name" value="DnaJ_domain"/>
</dbReference>
<dbReference type="Proteomes" id="UP000000488">
    <property type="component" value="Chromosome"/>
</dbReference>
<dbReference type="Gene3D" id="1.25.40.10">
    <property type="entry name" value="Tetratricopeptide repeat domain"/>
    <property type="match status" value="2"/>
</dbReference>
<dbReference type="InterPro" id="IPR036869">
    <property type="entry name" value="J_dom_sf"/>
</dbReference>
<dbReference type="KEGG" id="mfu:LILAB_22820"/>